<organism evidence="1 2">
    <name type="scientific">Solanum commersonii</name>
    <name type="common">Commerson's wild potato</name>
    <name type="synonym">Commerson's nightshade</name>
    <dbReference type="NCBI Taxonomy" id="4109"/>
    <lineage>
        <taxon>Eukaryota</taxon>
        <taxon>Viridiplantae</taxon>
        <taxon>Streptophyta</taxon>
        <taxon>Embryophyta</taxon>
        <taxon>Tracheophyta</taxon>
        <taxon>Spermatophyta</taxon>
        <taxon>Magnoliopsida</taxon>
        <taxon>eudicotyledons</taxon>
        <taxon>Gunneridae</taxon>
        <taxon>Pentapetalae</taxon>
        <taxon>asterids</taxon>
        <taxon>lamiids</taxon>
        <taxon>Solanales</taxon>
        <taxon>Solanaceae</taxon>
        <taxon>Solanoideae</taxon>
        <taxon>Solaneae</taxon>
        <taxon>Solanum</taxon>
    </lineage>
</organism>
<proteinExistence type="predicted"/>
<dbReference type="EMBL" id="JACXVP010000007">
    <property type="protein sequence ID" value="KAG5594559.1"/>
    <property type="molecule type" value="Genomic_DNA"/>
</dbReference>
<keyword evidence="2" id="KW-1185">Reference proteome</keyword>
<evidence type="ECO:0000313" key="2">
    <source>
        <dbReference type="Proteomes" id="UP000824120"/>
    </source>
</evidence>
<accession>A0A9J5Y3V7</accession>
<reference evidence="1 2" key="1">
    <citation type="submission" date="2020-09" db="EMBL/GenBank/DDBJ databases">
        <title>De no assembly of potato wild relative species, Solanum commersonii.</title>
        <authorList>
            <person name="Cho K."/>
        </authorList>
    </citation>
    <scope>NUCLEOTIDE SEQUENCE [LARGE SCALE GENOMIC DNA]</scope>
    <source>
        <strain evidence="1">LZ3.2</strain>
        <tissue evidence="1">Leaf</tissue>
    </source>
</reference>
<sequence length="81" mass="9627">MVATNQKPKSTKHFNGDYNGRIIYNVTIMDLPNTIWTLWYHLLTSYPLFVNIHSNPWLLELKANYDYHSFSSNRVIELRPN</sequence>
<dbReference type="AlphaFoldDB" id="A0A9J5Y3V7"/>
<name>A0A9J5Y3V7_SOLCO</name>
<protein>
    <submittedName>
        <fullName evidence="1">Uncharacterized protein</fullName>
    </submittedName>
</protein>
<gene>
    <name evidence="1" type="ORF">H5410_035791</name>
</gene>
<comment type="caution">
    <text evidence="1">The sequence shown here is derived from an EMBL/GenBank/DDBJ whole genome shotgun (WGS) entry which is preliminary data.</text>
</comment>
<dbReference type="Proteomes" id="UP000824120">
    <property type="component" value="Chromosome 7"/>
</dbReference>
<evidence type="ECO:0000313" key="1">
    <source>
        <dbReference type="EMBL" id="KAG5594559.1"/>
    </source>
</evidence>